<sequence length="389" mass="44777">MDISSQENQLLLNIQKSFFLLEPLDNFLVDLICLNRDFSQEKLLQYTIHHHIIKKYPNKRDYTIRFLKMVISLLEYNRIEAMETMYNEYVHLLSSKSGNKNYYYRHFIINQKISVIKNTYSMISRGTTGLCVWEGAMVLAEWCLQNKNLFQEKTVLELGCGVGLVGLTAIVNCKCKQYIFSDCNDEVLDLVRHNVLINTKDYSNLCLTLSEFHDIDDSQQNEVGDVLSDLISKVSGVNINDDSSVETLEEIDKDHSHQSEPNVSSNDIDIFNNTKISIKNLSFEEIALLKSNDILCDIVLASDIVYDTDLFPSLRDALVNVLNHNQTCKAIFACKIRNMDTFNSFVEILKETKILQVSEGKLDSQNLFFFSDQKMYSMVKILEIRSSKV</sequence>
<dbReference type="Proteomes" id="UP000079169">
    <property type="component" value="Unplaced"/>
</dbReference>
<comment type="similarity">
    <text evidence="1">Belongs to the class I-like SAM-binding methyltransferase superfamily. EEF2KMT family.</text>
</comment>
<feature type="domain" description="FAM86 N-terminal" evidence="3">
    <location>
        <begin position="41"/>
        <end position="90"/>
    </location>
</feature>
<evidence type="ECO:0000313" key="7">
    <source>
        <dbReference type="RefSeq" id="XP_026677693.1"/>
    </source>
</evidence>
<evidence type="ECO:0000313" key="5">
    <source>
        <dbReference type="RefSeq" id="XP_008469541.1"/>
    </source>
</evidence>
<dbReference type="PANTHER" id="PTHR14614">
    <property type="entry name" value="HEPATOCELLULAR CARCINOMA-ASSOCIATED ANTIGEN"/>
    <property type="match status" value="1"/>
</dbReference>
<reference evidence="5 6" key="1">
    <citation type="submission" date="2025-04" db="UniProtKB">
        <authorList>
            <consortium name="RefSeq"/>
        </authorList>
    </citation>
    <scope>IDENTIFICATION</scope>
</reference>
<dbReference type="STRING" id="121845.A0A1S3CYC6"/>
<dbReference type="Pfam" id="PF14904">
    <property type="entry name" value="FAM86"/>
    <property type="match status" value="1"/>
</dbReference>
<dbReference type="GO" id="GO:0032991">
    <property type="term" value="C:protein-containing complex"/>
    <property type="evidence" value="ECO:0007669"/>
    <property type="project" value="TreeGrafter"/>
</dbReference>
<dbReference type="Pfam" id="PF10294">
    <property type="entry name" value="Methyltransf_16"/>
    <property type="match status" value="2"/>
</dbReference>
<evidence type="ECO:0000313" key="4">
    <source>
        <dbReference type="Proteomes" id="UP000079169"/>
    </source>
</evidence>
<dbReference type="InterPro" id="IPR029426">
    <property type="entry name" value="FAM86_N"/>
</dbReference>
<protein>
    <submittedName>
        <fullName evidence="5 6">Protein-lysine N-methyltransferase EEF2KMT</fullName>
    </submittedName>
</protein>
<dbReference type="RefSeq" id="XP_026677693.1">
    <property type="nucleotide sequence ID" value="XM_026821892.1"/>
</dbReference>
<evidence type="ECO:0000256" key="1">
    <source>
        <dbReference type="ARBA" id="ARBA00005511"/>
    </source>
</evidence>
<dbReference type="Gene3D" id="3.40.50.150">
    <property type="entry name" value="Vaccinia Virus protein VP39"/>
    <property type="match status" value="1"/>
</dbReference>
<dbReference type="PANTHER" id="PTHR14614:SF130">
    <property type="entry name" value="PROTEIN-LYSINE N-METHYLTRANSFERASE EEF2KMT"/>
    <property type="match status" value="1"/>
</dbReference>
<dbReference type="GeneID" id="103506897"/>
<dbReference type="RefSeq" id="XP_008469541.1">
    <property type="nucleotide sequence ID" value="XM_008471319.3"/>
</dbReference>
<dbReference type="PaxDb" id="121845-A0A1S3CYC6"/>
<dbReference type="InterPro" id="IPR019410">
    <property type="entry name" value="Methyltransf_16"/>
</dbReference>
<organism evidence="4 6">
    <name type="scientific">Diaphorina citri</name>
    <name type="common">Asian citrus psyllid</name>
    <dbReference type="NCBI Taxonomy" id="121845"/>
    <lineage>
        <taxon>Eukaryota</taxon>
        <taxon>Metazoa</taxon>
        <taxon>Ecdysozoa</taxon>
        <taxon>Arthropoda</taxon>
        <taxon>Hexapoda</taxon>
        <taxon>Insecta</taxon>
        <taxon>Pterygota</taxon>
        <taxon>Neoptera</taxon>
        <taxon>Paraneoptera</taxon>
        <taxon>Hemiptera</taxon>
        <taxon>Sternorrhyncha</taxon>
        <taxon>Psylloidea</taxon>
        <taxon>Psyllidae</taxon>
        <taxon>Diaphorininae</taxon>
        <taxon>Diaphorina</taxon>
    </lineage>
</organism>
<dbReference type="KEGG" id="dci:103506897"/>
<dbReference type="AlphaFoldDB" id="A0A1S3CYC6"/>
<keyword evidence="2" id="KW-0808">Transferase</keyword>
<accession>A0A1S3CYC6</accession>
<name>A0A1S3CYC6_DIACI</name>
<dbReference type="InterPro" id="IPR029063">
    <property type="entry name" value="SAM-dependent_MTases_sf"/>
</dbReference>
<dbReference type="SUPFAM" id="SSF53335">
    <property type="entry name" value="S-adenosyl-L-methionine-dependent methyltransferases"/>
    <property type="match status" value="1"/>
</dbReference>
<gene>
    <name evidence="5 6 7" type="primary">LOC103506897</name>
</gene>
<evidence type="ECO:0000259" key="3">
    <source>
        <dbReference type="Pfam" id="PF14904"/>
    </source>
</evidence>
<proteinExistence type="inferred from homology"/>
<keyword evidence="4" id="KW-1185">Reference proteome</keyword>
<dbReference type="RefSeq" id="XP_008469543.1">
    <property type="nucleotide sequence ID" value="XM_008471321.2"/>
</dbReference>
<evidence type="ECO:0000313" key="6">
    <source>
        <dbReference type="RefSeq" id="XP_008469543.1"/>
    </source>
</evidence>
<evidence type="ECO:0000256" key="2">
    <source>
        <dbReference type="ARBA" id="ARBA00022679"/>
    </source>
</evidence>
<dbReference type="GO" id="GO:0016740">
    <property type="term" value="F:transferase activity"/>
    <property type="evidence" value="ECO:0007669"/>
    <property type="project" value="UniProtKB-KW"/>
</dbReference>